<dbReference type="AlphaFoldDB" id="A0A975XLH3"/>
<evidence type="ECO:0000259" key="10">
    <source>
        <dbReference type="PROSITE" id="PS50801"/>
    </source>
</evidence>
<dbReference type="EC" id="3.5.1.2" evidence="3 7"/>
<feature type="binding site" evidence="7">
    <location>
        <position position="87"/>
    </location>
    <ligand>
        <name>substrate</name>
    </ligand>
</feature>
<dbReference type="SUPFAM" id="SSF52091">
    <property type="entry name" value="SpoIIaa-like"/>
    <property type="match status" value="1"/>
</dbReference>
<dbReference type="SUPFAM" id="SSF56601">
    <property type="entry name" value="beta-lactamase/transpeptidase-like"/>
    <property type="match status" value="1"/>
</dbReference>
<comment type="subunit">
    <text evidence="2 7">Homotetramer.</text>
</comment>
<evidence type="ECO:0000256" key="1">
    <source>
        <dbReference type="ARBA" id="ARBA00011076"/>
    </source>
</evidence>
<dbReference type="InterPro" id="IPR015868">
    <property type="entry name" value="Glutaminase"/>
</dbReference>
<dbReference type="PROSITE" id="PS50801">
    <property type="entry name" value="STAS"/>
    <property type="match status" value="1"/>
</dbReference>
<evidence type="ECO:0000256" key="8">
    <source>
        <dbReference type="SAM" id="MobiDB-lite"/>
    </source>
</evidence>
<dbReference type="InterPro" id="IPR002645">
    <property type="entry name" value="STAS_dom"/>
</dbReference>
<comment type="similarity">
    <text evidence="1 7">Belongs to the glutaminase family.</text>
</comment>
<dbReference type="InterPro" id="IPR012338">
    <property type="entry name" value="Beta-lactam/transpept-like"/>
</dbReference>
<feature type="binding site" evidence="7">
    <location>
        <position position="137"/>
    </location>
    <ligand>
        <name>substrate</name>
    </ligand>
</feature>
<dbReference type="EMBL" id="CP076456">
    <property type="protein sequence ID" value="QWQ37014.1"/>
    <property type="molecule type" value="Genomic_DNA"/>
</dbReference>
<dbReference type="Gene3D" id="2.60.120.10">
    <property type="entry name" value="Jelly Rolls"/>
    <property type="match status" value="1"/>
</dbReference>
<dbReference type="NCBIfam" id="TIGR03814">
    <property type="entry name" value="Gln_ase"/>
    <property type="match status" value="1"/>
</dbReference>
<evidence type="ECO:0000259" key="9">
    <source>
        <dbReference type="PROSITE" id="PS50042"/>
    </source>
</evidence>
<dbReference type="CDD" id="cd00038">
    <property type="entry name" value="CAP_ED"/>
    <property type="match status" value="1"/>
</dbReference>
<name>A0A975XLH3_9MICC</name>
<feature type="region of interest" description="Disordered" evidence="8">
    <location>
        <begin position="1"/>
        <end position="25"/>
    </location>
</feature>
<dbReference type="InterPro" id="IPR036513">
    <property type="entry name" value="STAS_dom_sf"/>
</dbReference>
<feature type="binding site" evidence="7">
    <location>
        <position position="181"/>
    </location>
    <ligand>
        <name>substrate</name>
    </ligand>
</feature>
<evidence type="ECO:0000256" key="7">
    <source>
        <dbReference type="HAMAP-Rule" id="MF_00313"/>
    </source>
</evidence>
<evidence type="ECO:0000256" key="5">
    <source>
        <dbReference type="ARBA" id="ARBA00049534"/>
    </source>
</evidence>
<feature type="domain" description="Cyclic nucleotide-binding" evidence="9">
    <location>
        <begin position="489"/>
        <end position="591"/>
    </location>
</feature>
<dbReference type="GO" id="GO:0006543">
    <property type="term" value="P:L-glutamine catabolic process"/>
    <property type="evidence" value="ECO:0007669"/>
    <property type="project" value="TreeGrafter"/>
</dbReference>
<evidence type="ECO:0000256" key="6">
    <source>
        <dbReference type="ARBA" id="ARBA00070405"/>
    </source>
</evidence>
<feature type="binding site" evidence="7">
    <location>
        <position position="212"/>
    </location>
    <ligand>
        <name>substrate</name>
    </ligand>
</feature>
<evidence type="ECO:0000256" key="2">
    <source>
        <dbReference type="ARBA" id="ARBA00011881"/>
    </source>
</evidence>
<proteinExistence type="inferred from homology"/>
<feature type="binding site" evidence="7">
    <location>
        <position position="188"/>
    </location>
    <ligand>
        <name>substrate</name>
    </ligand>
</feature>
<dbReference type="RefSeq" id="WP_207347385.1">
    <property type="nucleotide sequence ID" value="NZ_CP076456.1"/>
</dbReference>
<comment type="catalytic activity">
    <reaction evidence="5 7">
        <text>L-glutamine + H2O = L-glutamate + NH4(+)</text>
        <dbReference type="Rhea" id="RHEA:15889"/>
        <dbReference type="ChEBI" id="CHEBI:15377"/>
        <dbReference type="ChEBI" id="CHEBI:28938"/>
        <dbReference type="ChEBI" id="CHEBI:29985"/>
        <dbReference type="ChEBI" id="CHEBI:58359"/>
        <dbReference type="EC" id="3.5.1.2"/>
    </reaction>
</comment>
<organism evidence="11 12">
    <name type="scientific">Arthrobacter sunyaminii</name>
    <dbReference type="NCBI Taxonomy" id="2816859"/>
    <lineage>
        <taxon>Bacteria</taxon>
        <taxon>Bacillati</taxon>
        <taxon>Actinomycetota</taxon>
        <taxon>Actinomycetes</taxon>
        <taxon>Micrococcales</taxon>
        <taxon>Micrococcaceae</taxon>
        <taxon>Arthrobacter</taxon>
    </lineage>
</organism>
<dbReference type="PROSITE" id="PS50042">
    <property type="entry name" value="CNMP_BINDING_3"/>
    <property type="match status" value="1"/>
</dbReference>
<dbReference type="GO" id="GO:0004359">
    <property type="term" value="F:glutaminase activity"/>
    <property type="evidence" value="ECO:0007669"/>
    <property type="project" value="UniProtKB-UniRule"/>
</dbReference>
<dbReference type="Gene3D" id="3.30.750.24">
    <property type="entry name" value="STAS domain"/>
    <property type="match status" value="1"/>
</dbReference>
<dbReference type="Pfam" id="PF00027">
    <property type="entry name" value="cNMP_binding"/>
    <property type="match status" value="1"/>
</dbReference>
<dbReference type="GO" id="GO:0006537">
    <property type="term" value="P:glutamate biosynthetic process"/>
    <property type="evidence" value="ECO:0007669"/>
    <property type="project" value="TreeGrafter"/>
</dbReference>
<gene>
    <name evidence="7 11" type="primary">glsA</name>
    <name evidence="11" type="ORF">KG104_04250</name>
</gene>
<evidence type="ECO:0000256" key="4">
    <source>
        <dbReference type="ARBA" id="ARBA00022801"/>
    </source>
</evidence>
<dbReference type="Proteomes" id="UP000680588">
    <property type="component" value="Chromosome"/>
</dbReference>
<dbReference type="InterPro" id="IPR014710">
    <property type="entry name" value="RmlC-like_jellyroll"/>
</dbReference>
<dbReference type="SMART" id="SM00100">
    <property type="entry name" value="cNMP"/>
    <property type="match status" value="1"/>
</dbReference>
<sequence length="627" mass="67316">MRSTSSVTAAHAATSPSASGSYPGSSPIETYLRRIHTEIAELKDGKPYSSIPAMANVDPNNFGIALATADGYVYEVGDTREEFSIQSISKPFTYGLALADRGMDAVDAKVDVEPSGDSFNEISLAEGTGRPANAMINAGALTATSLVRGSGGSTRFKRILNTYSAFAGRQLSVSERIYRSELKSGHRNHALAYLLRSFDIIESDPAPVIKDYFRQCSVMVNALDLAMMAATLANSGRNPLSGDQVLEIEPVERVLSVMTTCGMYDDAGAWLSSVGMPAKSGVGGGTIAVLPGQVGLAVYSPPLDAHGSSVRGVATSQRISHDMQLHFVRAARTGRSAIRNVYDITAAPSGIRRTDEAVEVLRSHGHRAQVLELNGDLLFAGAESVVRALSNLDDDVEMVILDLRSVDEVSEVALRLFAESAEMLALNGRGLVLVDSEGTVTEDLAARGREVPSFPTRNAAVEYCETHLIDAYGSELVLPDVMEPVDSPALNQLDPEDAQTVQDLMEERSYDDGDVVRRVGQRFGGVFFIVAGNIATSMPAPDGSRIKLTTLGPGMTFGEMALGTDKRQETTVKAAGPVRLKVLTADAMDTLEEENPRLAVELWKALTRDAYTRVEQYLRESALRARD</sequence>
<protein>
    <recommendedName>
        <fullName evidence="6 7">Glutaminase</fullName>
        <ecNumber evidence="3 7">3.5.1.2</ecNumber>
    </recommendedName>
</protein>
<feature type="binding site" evidence="7">
    <location>
        <position position="282"/>
    </location>
    <ligand>
        <name>substrate</name>
    </ligand>
</feature>
<keyword evidence="12" id="KW-1185">Reference proteome</keyword>
<dbReference type="Gene3D" id="3.40.710.10">
    <property type="entry name" value="DD-peptidase/beta-lactamase superfamily"/>
    <property type="match status" value="1"/>
</dbReference>
<dbReference type="Pfam" id="PF04960">
    <property type="entry name" value="Glutaminase"/>
    <property type="match status" value="1"/>
</dbReference>
<accession>A0A975XLH3</accession>
<keyword evidence="4 7" id="KW-0378">Hydrolase</keyword>
<dbReference type="PANTHER" id="PTHR12544">
    <property type="entry name" value="GLUTAMINASE"/>
    <property type="match status" value="1"/>
</dbReference>
<dbReference type="HAMAP" id="MF_00313">
    <property type="entry name" value="Glutaminase"/>
    <property type="match status" value="1"/>
</dbReference>
<dbReference type="InterPro" id="IPR018490">
    <property type="entry name" value="cNMP-bd_dom_sf"/>
</dbReference>
<evidence type="ECO:0000313" key="12">
    <source>
        <dbReference type="Proteomes" id="UP000680588"/>
    </source>
</evidence>
<dbReference type="PANTHER" id="PTHR12544:SF29">
    <property type="entry name" value="GLUTAMINASE"/>
    <property type="match status" value="1"/>
</dbReference>
<dbReference type="SUPFAM" id="SSF51206">
    <property type="entry name" value="cAMP-binding domain-like"/>
    <property type="match status" value="1"/>
</dbReference>
<evidence type="ECO:0000313" key="11">
    <source>
        <dbReference type="EMBL" id="QWQ37014.1"/>
    </source>
</evidence>
<dbReference type="InterPro" id="IPR000595">
    <property type="entry name" value="cNMP-bd_dom"/>
</dbReference>
<dbReference type="KEGG" id="asun:KG104_04250"/>
<keyword evidence="7" id="KW-0007">Acetylation</keyword>
<feature type="domain" description="STAS" evidence="10">
    <location>
        <begin position="370"/>
        <end position="448"/>
    </location>
</feature>
<reference evidence="11" key="1">
    <citation type="submission" date="2021-06" db="EMBL/GenBank/DDBJ databases">
        <title>Novel species in genus Arthrobacter.</title>
        <authorList>
            <person name="Zhang G."/>
        </authorList>
    </citation>
    <scope>NUCLEOTIDE SEQUENCE</scope>
    <source>
        <strain evidence="11">Zg-ZUI122</strain>
    </source>
</reference>
<evidence type="ECO:0000256" key="3">
    <source>
        <dbReference type="ARBA" id="ARBA00012918"/>
    </source>
</evidence>
<dbReference type="FunFam" id="3.40.710.10:FF:000005">
    <property type="entry name" value="Glutaminase"/>
    <property type="match status" value="1"/>
</dbReference>
<feature type="binding site" evidence="7">
    <location>
        <position position="264"/>
    </location>
    <ligand>
        <name>substrate</name>
    </ligand>
</feature>
<dbReference type="Pfam" id="PF01740">
    <property type="entry name" value="STAS"/>
    <property type="match status" value="1"/>
</dbReference>